<evidence type="ECO:0000256" key="1">
    <source>
        <dbReference type="SAM" id="MobiDB-lite"/>
    </source>
</evidence>
<evidence type="ECO:0000313" key="2">
    <source>
        <dbReference type="EMBL" id="MBA4616541.1"/>
    </source>
</evidence>
<feature type="region of interest" description="Disordered" evidence="1">
    <location>
        <begin position="22"/>
        <end position="64"/>
    </location>
</feature>
<dbReference type="EMBL" id="GISG01012014">
    <property type="protein sequence ID" value="MBA4616541.1"/>
    <property type="molecule type" value="Transcribed_RNA"/>
</dbReference>
<organism evidence="2">
    <name type="scientific">Opuntia streptacantha</name>
    <name type="common">Prickly pear cactus</name>
    <name type="synonym">Opuntia cardona</name>
    <dbReference type="NCBI Taxonomy" id="393608"/>
    <lineage>
        <taxon>Eukaryota</taxon>
        <taxon>Viridiplantae</taxon>
        <taxon>Streptophyta</taxon>
        <taxon>Embryophyta</taxon>
        <taxon>Tracheophyta</taxon>
        <taxon>Spermatophyta</taxon>
        <taxon>Magnoliopsida</taxon>
        <taxon>eudicotyledons</taxon>
        <taxon>Gunneridae</taxon>
        <taxon>Pentapetalae</taxon>
        <taxon>Caryophyllales</taxon>
        <taxon>Cactineae</taxon>
        <taxon>Cactaceae</taxon>
        <taxon>Opuntioideae</taxon>
        <taxon>Opuntia</taxon>
    </lineage>
</organism>
<name>A0A7C9CEH5_OPUST</name>
<accession>A0A7C9CEH5</accession>
<proteinExistence type="predicted"/>
<dbReference type="AlphaFoldDB" id="A0A7C9CEH5"/>
<feature type="compositionally biased region" description="Basic and acidic residues" evidence="1">
    <location>
        <begin position="43"/>
        <end position="64"/>
    </location>
</feature>
<sequence>MAPIWVESGERTRTAWEMRKAGRVGRRKVGTGGGRVMGGEEEENRRRLKEERERERERDERREERDRLMVDAMAGGGREKWRMRVYRWGWGILVAGQEVLFLRV</sequence>
<protein>
    <submittedName>
        <fullName evidence="2">Uncharacterized protein</fullName>
    </submittedName>
</protein>
<reference evidence="2" key="1">
    <citation type="journal article" date="2013" name="J. Plant Res.">
        <title>Effect of fungi and light on seed germination of three Opuntia species from semiarid lands of central Mexico.</title>
        <authorList>
            <person name="Delgado-Sanchez P."/>
            <person name="Jimenez-Bremont J.F."/>
            <person name="Guerrero-Gonzalez Mde L."/>
            <person name="Flores J."/>
        </authorList>
    </citation>
    <scope>NUCLEOTIDE SEQUENCE</scope>
    <source>
        <tissue evidence="2">Cladode</tissue>
    </source>
</reference>
<reference evidence="2" key="2">
    <citation type="submission" date="2020-07" db="EMBL/GenBank/DDBJ databases">
        <authorList>
            <person name="Vera ALvarez R."/>
            <person name="Arias-Moreno D.M."/>
            <person name="Jimenez-Jacinto V."/>
            <person name="Jimenez-Bremont J.F."/>
            <person name="Swaminathan K."/>
            <person name="Moose S.P."/>
            <person name="Guerrero-Gonzalez M.L."/>
            <person name="Marino-Ramirez L."/>
            <person name="Landsman D."/>
            <person name="Rodriguez-Kessler M."/>
            <person name="Delgado-Sanchez P."/>
        </authorList>
    </citation>
    <scope>NUCLEOTIDE SEQUENCE</scope>
    <source>
        <tissue evidence="2">Cladode</tissue>
    </source>
</reference>